<sequence length="526" mass="60171">MANHTNDLFSSLISDIKTYSGKDPLLPWLRGIRKLKESLPSKLLNEKLPRFLQKCAQTFESDRRYRNDLRYLRVWLQLMDFVDDPRALLRTLEVNHIGTKRSLFYLAYALYYEKIKKFEEADKMYHLGVQNLAEPMDDLQKSYEQFLHRMERYKNKRTLRQEGRTAKGFLSGSSIPPNGSITEENKENICRVEGRHLMESNYTGVSENSCEDRTSQDLSKKKESTGKIEPGSISKQRVTTKRESDGLRMFCTDDTVAVKFVDSVIVAKSEAEDACHHGLVEPTINMKEAMNVINSMFREPIETAPVGRRSRTSQPKEEGSSILQHGRTENCLPQQEPFAIYVDDEVSSEIGERNEKDNLEQNDVENMTEGSLSSASRGNAFVFPSPKDLAPKSSPQPKFREDTVVCRFVGSTILDEPAEVENVCHHGLVDPTINLKEAMDDINNMFGKPMDFVRTKRLRKQDKAPESKREFVGFSILSDDDLEHQEVQLQSNLSGTSRECDLFEPTVFTKEAMDDINKLFGMPLDF</sequence>
<accession>A0A5N6QD60</accession>
<keyword evidence="4" id="KW-1185">Reference proteome</keyword>
<dbReference type="AlphaFoldDB" id="A0A5N6QD60"/>
<evidence type="ECO:0000313" key="4">
    <source>
        <dbReference type="Proteomes" id="UP000327013"/>
    </source>
</evidence>
<feature type="region of interest" description="Disordered" evidence="1">
    <location>
        <begin position="303"/>
        <end position="328"/>
    </location>
</feature>
<gene>
    <name evidence="3" type="ORF">FH972_001289</name>
</gene>
<feature type="compositionally biased region" description="Basic and acidic residues" evidence="1">
    <location>
        <begin position="210"/>
        <end position="226"/>
    </location>
</feature>
<dbReference type="OrthoDB" id="248495at2759"/>
<feature type="region of interest" description="Disordered" evidence="1">
    <location>
        <begin position="203"/>
        <end position="240"/>
    </location>
</feature>
<dbReference type="FunFam" id="1.25.40.430:FF:000005">
    <property type="entry name" value="Mad3/BUB1 homology region 1"/>
    <property type="match status" value="1"/>
</dbReference>
<dbReference type="SMART" id="SM00777">
    <property type="entry name" value="Mad3_BUB1_I"/>
    <property type="match status" value="1"/>
</dbReference>
<protein>
    <recommendedName>
        <fullName evidence="2">BUB1 N-terminal domain-containing protein</fullName>
    </recommendedName>
</protein>
<feature type="region of interest" description="Disordered" evidence="1">
    <location>
        <begin position="352"/>
        <end position="377"/>
    </location>
</feature>
<feature type="compositionally biased region" description="Polar residues" evidence="1">
    <location>
        <begin position="364"/>
        <end position="377"/>
    </location>
</feature>
<organism evidence="3 4">
    <name type="scientific">Carpinus fangiana</name>
    <dbReference type="NCBI Taxonomy" id="176857"/>
    <lineage>
        <taxon>Eukaryota</taxon>
        <taxon>Viridiplantae</taxon>
        <taxon>Streptophyta</taxon>
        <taxon>Embryophyta</taxon>
        <taxon>Tracheophyta</taxon>
        <taxon>Spermatophyta</taxon>
        <taxon>Magnoliopsida</taxon>
        <taxon>eudicotyledons</taxon>
        <taxon>Gunneridae</taxon>
        <taxon>Pentapetalae</taxon>
        <taxon>rosids</taxon>
        <taxon>fabids</taxon>
        <taxon>Fagales</taxon>
        <taxon>Betulaceae</taxon>
        <taxon>Carpinus</taxon>
    </lineage>
</organism>
<feature type="domain" description="BUB1 N-terminal" evidence="2">
    <location>
        <begin position="12"/>
        <end position="168"/>
    </location>
</feature>
<dbReference type="Proteomes" id="UP000327013">
    <property type="component" value="Chromosome 1"/>
</dbReference>
<dbReference type="GO" id="GO:0007094">
    <property type="term" value="P:mitotic spindle assembly checkpoint signaling"/>
    <property type="evidence" value="ECO:0007669"/>
    <property type="project" value="InterPro"/>
</dbReference>
<dbReference type="PANTHER" id="PTHR14030:SF2">
    <property type="entry name" value="OS11G0128700 PROTEIN"/>
    <property type="match status" value="1"/>
</dbReference>
<dbReference type="GO" id="GO:0051754">
    <property type="term" value="P:meiotic sister chromatid cohesion, centromeric"/>
    <property type="evidence" value="ECO:0007669"/>
    <property type="project" value="TreeGrafter"/>
</dbReference>
<dbReference type="PROSITE" id="PS51489">
    <property type="entry name" value="BUB1_N"/>
    <property type="match status" value="1"/>
</dbReference>
<reference evidence="3 4" key="1">
    <citation type="submission" date="2019-06" db="EMBL/GenBank/DDBJ databases">
        <title>A chromosomal-level reference genome of Carpinus fangiana (Coryloideae, Betulaceae).</title>
        <authorList>
            <person name="Yang X."/>
            <person name="Wang Z."/>
            <person name="Zhang L."/>
            <person name="Hao G."/>
            <person name="Liu J."/>
            <person name="Yang Y."/>
        </authorList>
    </citation>
    <scope>NUCLEOTIDE SEQUENCE [LARGE SCALE GENOMIC DNA]</scope>
    <source>
        <strain evidence="3">Cfa_2016G</strain>
        <tissue evidence="3">Leaf</tissue>
    </source>
</reference>
<evidence type="ECO:0000256" key="1">
    <source>
        <dbReference type="SAM" id="MobiDB-lite"/>
    </source>
</evidence>
<evidence type="ECO:0000259" key="2">
    <source>
        <dbReference type="PROSITE" id="PS51489"/>
    </source>
</evidence>
<dbReference type="PANTHER" id="PTHR14030">
    <property type="entry name" value="MITOTIC CHECKPOINT SERINE/THREONINE-PROTEIN KINASE BUB1"/>
    <property type="match status" value="1"/>
</dbReference>
<proteinExistence type="predicted"/>
<dbReference type="Pfam" id="PF08311">
    <property type="entry name" value="Mad3_BUB1_I"/>
    <property type="match status" value="1"/>
</dbReference>
<dbReference type="InterPro" id="IPR013212">
    <property type="entry name" value="Mad3/Bub1_I"/>
</dbReference>
<name>A0A5N6QD60_9ROSI</name>
<evidence type="ECO:0000313" key="3">
    <source>
        <dbReference type="EMBL" id="KAE7996579.1"/>
    </source>
</evidence>
<dbReference type="GO" id="GO:0004672">
    <property type="term" value="F:protein kinase activity"/>
    <property type="evidence" value="ECO:0007669"/>
    <property type="project" value="TreeGrafter"/>
</dbReference>
<dbReference type="InterPro" id="IPR015661">
    <property type="entry name" value="Bub1/Mad3"/>
</dbReference>
<dbReference type="Gene3D" id="1.25.40.430">
    <property type="match status" value="1"/>
</dbReference>
<dbReference type="EMBL" id="CM017321">
    <property type="protein sequence ID" value="KAE7996579.1"/>
    <property type="molecule type" value="Genomic_DNA"/>
</dbReference>